<reference evidence="4 5" key="1">
    <citation type="submission" date="2019-10" db="EMBL/GenBank/DDBJ databases">
        <title>Streptomyces smaragdinus sp. nov. and Streptomyces fabii sp. nov., isolated from the gut of fungus growing-termite Macrotermes natalensis.</title>
        <authorList>
            <person name="Schwitalla J."/>
            <person name="Benndorf R."/>
            <person name="Martin K."/>
            <person name="De Beer W."/>
            <person name="Kaster A.-K."/>
            <person name="Vollmers J."/>
            <person name="Poulsen M."/>
            <person name="Beemelmanns C."/>
        </authorList>
    </citation>
    <scope>NUCLEOTIDE SEQUENCE [LARGE SCALE GENOMIC DNA]</scope>
    <source>
        <strain evidence="4 5">RB5</strain>
    </source>
</reference>
<keyword evidence="5" id="KW-1185">Reference proteome</keyword>
<evidence type="ECO:0000259" key="3">
    <source>
        <dbReference type="Pfam" id="PF01494"/>
    </source>
</evidence>
<dbReference type="RefSeq" id="WP_153456670.1">
    <property type="nucleotide sequence ID" value="NZ_WEGJ01000040.1"/>
</dbReference>
<dbReference type="Gene3D" id="3.30.9.10">
    <property type="entry name" value="D-Amino Acid Oxidase, subunit A, domain 2"/>
    <property type="match status" value="1"/>
</dbReference>
<dbReference type="Pfam" id="PF21274">
    <property type="entry name" value="Rng_hyd_C"/>
    <property type="match status" value="1"/>
</dbReference>
<dbReference type="Pfam" id="PF01494">
    <property type="entry name" value="FAD_binding_3"/>
    <property type="match status" value="1"/>
</dbReference>
<dbReference type="SUPFAM" id="SSF51905">
    <property type="entry name" value="FAD/NAD(P)-binding domain"/>
    <property type="match status" value="1"/>
</dbReference>
<dbReference type="InterPro" id="IPR036188">
    <property type="entry name" value="FAD/NAD-bd_sf"/>
</dbReference>
<keyword evidence="4" id="KW-0503">Monooxygenase</keyword>
<dbReference type="GO" id="GO:0018666">
    <property type="term" value="F:2,4-dichlorophenol 6-monooxygenase activity"/>
    <property type="evidence" value="ECO:0007669"/>
    <property type="project" value="UniProtKB-EC"/>
</dbReference>
<evidence type="ECO:0000313" key="5">
    <source>
        <dbReference type="Proteomes" id="UP000466345"/>
    </source>
</evidence>
<sequence>MTTVETDVLVVGSGPAGATAAALLSSQGIPTIMLNRYGSVANSPRAHITNQRTMEVLRDLGLEDQAKAWAMDQEMMGTTVWASSLTGMEFGRLRGWYTHPEWKGQHDLASATAICDLPQDRLEPILVSAAGLRGTTQLLKTELLTFTQDADGVTAQVRDRVTGHTYEIRAKYLIGADGGRSAVVEQLGLPLEGEMGEGGNINVVFEADLSHLLAHRPADMIWMIQPGTGHGGLGLGVLRMIQPYKRFMATWGYDPAEGTPELTDELGTRIAHQLIGDDTVPVTIESVSLWSVNHMNVTDNMSGRVFVAGDAAHRHTPMHGLGSNTSVQDSFNLAWKLAHVLKGLAGPGLLETYRAERVPVARKLVGRVHRTFGVVPPMFRALRLPPTADRDAYDAALAAIQVPTKENAAQRRELADAVLGTLPIFHTHGMEMNQIYDSTAVVTDGLPAPRPEKDPEFWYFPSTFPGHHLIHIWLTRDQRKVPLIDLVGKGRFTVLTGPSGAADWTSAAALVQDKLGLEVTVHTIGLGAEYQDTYGTFGRHAGIAEDGALLVRPDHMVGWRAQDSTHASRLVDVLRQILDR</sequence>
<dbReference type="Proteomes" id="UP000466345">
    <property type="component" value="Unassembled WGS sequence"/>
</dbReference>
<keyword evidence="4" id="KW-0560">Oxidoreductase</keyword>
<dbReference type="PANTHER" id="PTHR43004">
    <property type="entry name" value="TRK SYSTEM POTASSIUM UPTAKE PROTEIN"/>
    <property type="match status" value="1"/>
</dbReference>
<evidence type="ECO:0000313" key="4">
    <source>
        <dbReference type="EMBL" id="MQY15876.1"/>
    </source>
</evidence>
<dbReference type="InterPro" id="IPR050641">
    <property type="entry name" value="RIFMO-like"/>
</dbReference>
<dbReference type="EMBL" id="WEGJ01000040">
    <property type="protein sequence ID" value="MQY15876.1"/>
    <property type="molecule type" value="Genomic_DNA"/>
</dbReference>
<dbReference type="InterPro" id="IPR002938">
    <property type="entry name" value="FAD-bd"/>
</dbReference>
<accession>A0A7K0CQX5</accession>
<comment type="caution">
    <text evidence="4">The sequence shown here is derived from an EMBL/GenBank/DDBJ whole genome shotgun (WGS) entry which is preliminary data.</text>
</comment>
<gene>
    <name evidence="4" type="primary">tfdB</name>
    <name evidence="4" type="ORF">SRB5_60680</name>
</gene>
<organism evidence="4 5">
    <name type="scientific">Streptomyces smaragdinus</name>
    <dbReference type="NCBI Taxonomy" id="2585196"/>
    <lineage>
        <taxon>Bacteria</taxon>
        <taxon>Bacillati</taxon>
        <taxon>Actinomycetota</taxon>
        <taxon>Actinomycetes</taxon>
        <taxon>Kitasatosporales</taxon>
        <taxon>Streptomycetaceae</taxon>
        <taxon>Streptomyces</taxon>
    </lineage>
</organism>
<dbReference type="AlphaFoldDB" id="A0A7K0CQX5"/>
<keyword evidence="2" id="KW-0274">FAD</keyword>
<proteinExistence type="predicted"/>
<dbReference type="EC" id="1.14.13.20" evidence="4"/>
<name>A0A7K0CQX5_9ACTN</name>
<dbReference type="Gene3D" id="3.40.30.120">
    <property type="match status" value="1"/>
</dbReference>
<evidence type="ECO:0000256" key="2">
    <source>
        <dbReference type="ARBA" id="ARBA00022827"/>
    </source>
</evidence>
<dbReference type="PANTHER" id="PTHR43004:SF8">
    <property type="entry name" value="FAD-BINDING DOMAIN-CONTAINING PROTEIN-RELATED"/>
    <property type="match status" value="1"/>
</dbReference>
<keyword evidence="1" id="KW-0285">Flavoprotein</keyword>
<feature type="domain" description="FAD-binding" evidence="3">
    <location>
        <begin position="5"/>
        <end position="366"/>
    </location>
</feature>
<dbReference type="OrthoDB" id="8670884at2"/>
<protein>
    <submittedName>
        <fullName evidence="4">2,4-dichlorophenol 6-monooxygenase</fullName>
        <ecNumber evidence="4">1.14.13.20</ecNumber>
    </submittedName>
</protein>
<dbReference type="GO" id="GO:0071949">
    <property type="term" value="F:FAD binding"/>
    <property type="evidence" value="ECO:0007669"/>
    <property type="project" value="InterPro"/>
</dbReference>
<evidence type="ECO:0000256" key="1">
    <source>
        <dbReference type="ARBA" id="ARBA00022630"/>
    </source>
</evidence>
<dbReference type="Gene3D" id="3.50.50.60">
    <property type="entry name" value="FAD/NAD(P)-binding domain"/>
    <property type="match status" value="1"/>
</dbReference>
<dbReference type="PRINTS" id="PR00420">
    <property type="entry name" value="RNGMNOXGNASE"/>
</dbReference>